<accession>A0A0A2DJL0</accession>
<evidence type="ECO:0000256" key="6">
    <source>
        <dbReference type="ARBA" id="ARBA00022490"/>
    </source>
</evidence>
<dbReference type="RefSeq" id="WP_035115900.1">
    <property type="nucleotide sequence ID" value="NZ_CP047046.1"/>
</dbReference>
<dbReference type="InterPro" id="IPR036249">
    <property type="entry name" value="Thioredoxin-like_sf"/>
</dbReference>
<keyword evidence="7 16" id="KW-0575">Peroxidase</keyword>
<evidence type="ECO:0000256" key="3">
    <source>
        <dbReference type="ARBA" id="ARBA00011654"/>
    </source>
</evidence>
<evidence type="ECO:0000256" key="16">
    <source>
        <dbReference type="RuleBase" id="RU366004"/>
    </source>
</evidence>
<dbReference type="PIRSF" id="PIRSF000239">
    <property type="entry name" value="AHPC"/>
    <property type="match status" value="1"/>
</dbReference>
<comment type="catalytic activity">
    <reaction evidence="14 16">
        <text>a hydroperoxide + NADH + H(+) = an alcohol + NAD(+) + H2O</text>
        <dbReference type="Rhea" id="RHEA:62628"/>
        <dbReference type="ChEBI" id="CHEBI:15377"/>
        <dbReference type="ChEBI" id="CHEBI:15378"/>
        <dbReference type="ChEBI" id="CHEBI:30879"/>
        <dbReference type="ChEBI" id="CHEBI:35924"/>
        <dbReference type="ChEBI" id="CHEBI:57540"/>
        <dbReference type="ChEBI" id="CHEBI:57945"/>
        <dbReference type="EC" id="1.11.1.26"/>
    </reaction>
</comment>
<evidence type="ECO:0000313" key="18">
    <source>
        <dbReference type="EMBL" id="KGM18089.1"/>
    </source>
</evidence>
<dbReference type="GO" id="GO:0045454">
    <property type="term" value="P:cell redox homeostasis"/>
    <property type="evidence" value="ECO:0007669"/>
    <property type="project" value="TreeGrafter"/>
</dbReference>
<evidence type="ECO:0000256" key="15">
    <source>
        <dbReference type="PIRSR" id="PIRSR000239-1"/>
    </source>
</evidence>
<dbReference type="InterPro" id="IPR017559">
    <property type="entry name" value="AhpC"/>
</dbReference>
<feature type="domain" description="Thioredoxin" evidence="17">
    <location>
        <begin position="2"/>
        <end position="157"/>
    </location>
</feature>
<feature type="active site" description="Cysteine sulfenic acid (-SOH) intermediate; for peroxidase activity" evidence="15">
    <location>
        <position position="47"/>
    </location>
</feature>
<dbReference type="GeneID" id="300551968"/>
<keyword evidence="10 16" id="KW-1015">Disulfide bond</keyword>
<dbReference type="AlphaFoldDB" id="A0A0A2DJL0"/>
<evidence type="ECO:0000256" key="11">
    <source>
        <dbReference type="ARBA" id="ARBA00023284"/>
    </source>
</evidence>
<dbReference type="PANTHER" id="PTHR10681">
    <property type="entry name" value="THIOREDOXIN PEROXIDASE"/>
    <property type="match status" value="1"/>
</dbReference>
<evidence type="ECO:0000256" key="7">
    <source>
        <dbReference type="ARBA" id="ARBA00022559"/>
    </source>
</evidence>
<evidence type="ECO:0000256" key="14">
    <source>
        <dbReference type="ARBA" id="ARBA00047572"/>
    </source>
</evidence>
<dbReference type="Proteomes" id="UP000030145">
    <property type="component" value="Unassembled WGS sequence"/>
</dbReference>
<evidence type="ECO:0000256" key="1">
    <source>
        <dbReference type="ARBA" id="ARBA00004496"/>
    </source>
</evidence>
<dbReference type="EC" id="1.11.1.26" evidence="4 16"/>
<evidence type="ECO:0000256" key="4">
    <source>
        <dbReference type="ARBA" id="ARBA00013021"/>
    </source>
</evidence>
<gene>
    <name evidence="18" type="ORF">MA47_09975</name>
</gene>
<dbReference type="NCBIfam" id="TIGR03137">
    <property type="entry name" value="AhpC"/>
    <property type="match status" value="1"/>
</dbReference>
<evidence type="ECO:0000256" key="9">
    <source>
        <dbReference type="ARBA" id="ARBA00023002"/>
    </source>
</evidence>
<comment type="subunit">
    <text evidence="3">Homodimer; disulfide-linked, upon oxidation. 5 homodimers assemble to form a ring-like decamer.</text>
</comment>
<dbReference type="InterPro" id="IPR024706">
    <property type="entry name" value="Peroxiredoxin_AhpC-typ"/>
</dbReference>
<keyword evidence="8 16" id="KW-0049">Antioxidant</keyword>
<dbReference type="InterPro" id="IPR019479">
    <property type="entry name" value="Peroxiredoxin_C"/>
</dbReference>
<proteinExistence type="inferred from homology"/>
<evidence type="ECO:0000256" key="2">
    <source>
        <dbReference type="ARBA" id="ARBA00009796"/>
    </source>
</evidence>
<dbReference type="GO" id="GO:0005829">
    <property type="term" value="C:cytosol"/>
    <property type="evidence" value="ECO:0007669"/>
    <property type="project" value="TreeGrafter"/>
</dbReference>
<dbReference type="Gene3D" id="3.40.30.10">
    <property type="entry name" value="Glutaredoxin"/>
    <property type="match status" value="1"/>
</dbReference>
<organism evidence="18 19">
    <name type="scientific">Corynebacterium auriscanis</name>
    <dbReference type="NCBI Taxonomy" id="99807"/>
    <lineage>
        <taxon>Bacteria</taxon>
        <taxon>Bacillati</taxon>
        <taxon>Actinomycetota</taxon>
        <taxon>Actinomycetes</taxon>
        <taxon>Mycobacteriales</taxon>
        <taxon>Corynebacteriaceae</taxon>
        <taxon>Corynebacterium</taxon>
    </lineage>
</organism>
<evidence type="ECO:0000256" key="5">
    <source>
        <dbReference type="ARBA" id="ARBA00017462"/>
    </source>
</evidence>
<protein>
    <recommendedName>
        <fullName evidence="5 16">Alkyl hydroperoxide reductase C</fullName>
        <ecNumber evidence="4 16">1.11.1.26</ecNumber>
    </recommendedName>
    <alternativeName>
        <fullName evidence="12 16">Peroxiredoxin</fullName>
    </alternativeName>
    <alternativeName>
        <fullName evidence="13 16">Thioredoxin peroxidase</fullName>
    </alternativeName>
</protein>
<evidence type="ECO:0000256" key="8">
    <source>
        <dbReference type="ARBA" id="ARBA00022862"/>
    </source>
</evidence>
<dbReference type="PANTHER" id="PTHR10681:SF121">
    <property type="entry name" value="ALKYL HYDROPEROXIDE REDUCTASE C"/>
    <property type="match status" value="1"/>
</dbReference>
<dbReference type="GO" id="GO:0033554">
    <property type="term" value="P:cellular response to stress"/>
    <property type="evidence" value="ECO:0007669"/>
    <property type="project" value="TreeGrafter"/>
</dbReference>
<evidence type="ECO:0000313" key="19">
    <source>
        <dbReference type="Proteomes" id="UP000030145"/>
    </source>
</evidence>
<sequence>MSLINTEILDFKNPAFYNGEFTEVSKDDVLGKWSIFFFYPGDFTFVCPTELGDLAEHYEELKQLGVEVYSVSTDSHFVHKAWHAESEQVGKVQYYMLGDSTGELTNNFDNMRPGAGQADRATFLVDPEGKIQYIEQTAEGIGRSAAELLRKVKAAQYVAAHPGEVCPAKWEEGEDTLTPGIDLVGKI</sequence>
<dbReference type="FunFam" id="3.40.30.10:FF:000002">
    <property type="entry name" value="Alkyl hydroperoxide reductase C"/>
    <property type="match status" value="1"/>
</dbReference>
<comment type="subcellular location">
    <subcellularLocation>
        <location evidence="1 16">Cytoplasm</location>
    </subcellularLocation>
</comment>
<dbReference type="CDD" id="cd03015">
    <property type="entry name" value="PRX_Typ2cys"/>
    <property type="match status" value="1"/>
</dbReference>
<dbReference type="SUPFAM" id="SSF52833">
    <property type="entry name" value="Thioredoxin-like"/>
    <property type="match status" value="1"/>
</dbReference>
<keyword evidence="19" id="KW-1185">Reference proteome</keyword>
<comment type="caution">
    <text evidence="18">The sequence shown here is derived from an EMBL/GenBank/DDBJ whole genome shotgun (WGS) entry which is preliminary data.</text>
</comment>
<comment type="function">
    <text evidence="16">Thiol-specific peroxidase that catalyzes the reduction of hydrogen peroxide and organic hydroperoxides to water and alcohols, respectively. Plays a role in cell protection against oxidative stress by detoxifying peroxides.</text>
</comment>
<dbReference type="GO" id="GO:0008379">
    <property type="term" value="F:thioredoxin peroxidase activity"/>
    <property type="evidence" value="ECO:0007669"/>
    <property type="project" value="TreeGrafter"/>
</dbReference>
<dbReference type="GO" id="GO:0006979">
    <property type="term" value="P:response to oxidative stress"/>
    <property type="evidence" value="ECO:0007669"/>
    <property type="project" value="UniProtKB-UniRule"/>
</dbReference>
<evidence type="ECO:0000256" key="13">
    <source>
        <dbReference type="ARBA" id="ARBA00032824"/>
    </source>
</evidence>
<evidence type="ECO:0000259" key="17">
    <source>
        <dbReference type="PROSITE" id="PS51352"/>
    </source>
</evidence>
<dbReference type="InterPro" id="IPR000866">
    <property type="entry name" value="AhpC/TSA"/>
</dbReference>
<reference evidence="18 19" key="1">
    <citation type="submission" date="2014-10" db="EMBL/GenBank/DDBJ databases">
        <title>Whole Genome sequence of Corynebacterium auriscanis strain CIP 106629.</title>
        <authorList>
            <person name="Hassan S.S."/>
            <person name="Jamal S.B."/>
            <person name="Tiwari S."/>
            <person name="Oliveira L.D.C."/>
            <person name="Souza F."/>
            <person name="Mariano D.C."/>
            <person name="Almeida S."/>
            <person name="Dorella F."/>
            <person name="Pereira F."/>
            <person name="Carvalho A."/>
            <person name="Leal C.A."/>
            <person name="Soares S.D.C."/>
            <person name="Figueiredo H.C."/>
            <person name="Silva A."/>
            <person name="Azevedo V.A."/>
        </authorList>
    </citation>
    <scope>NUCLEOTIDE SEQUENCE [LARGE SCALE GENOMIC DNA]</scope>
    <source>
        <strain evidence="18 19">CIP 106629</strain>
    </source>
</reference>
<comment type="similarity">
    <text evidence="2 16">Belongs to the peroxiredoxin family. AhpC/Prx1 subfamily.</text>
</comment>
<dbReference type="GO" id="GO:0042744">
    <property type="term" value="P:hydrogen peroxide catabolic process"/>
    <property type="evidence" value="ECO:0007669"/>
    <property type="project" value="TreeGrafter"/>
</dbReference>
<keyword evidence="11 16" id="KW-0676">Redox-active center</keyword>
<evidence type="ECO:0000256" key="12">
    <source>
        <dbReference type="ARBA" id="ARBA00032077"/>
    </source>
</evidence>
<evidence type="ECO:0000256" key="10">
    <source>
        <dbReference type="ARBA" id="ARBA00023157"/>
    </source>
</evidence>
<keyword evidence="9 16" id="KW-0560">Oxidoreductase</keyword>
<dbReference type="InterPro" id="IPR050217">
    <property type="entry name" value="Peroxiredoxin"/>
</dbReference>
<dbReference type="Pfam" id="PF10417">
    <property type="entry name" value="1-cysPrx_C"/>
    <property type="match status" value="1"/>
</dbReference>
<dbReference type="PROSITE" id="PS51352">
    <property type="entry name" value="THIOREDOXIN_2"/>
    <property type="match status" value="1"/>
</dbReference>
<dbReference type="Pfam" id="PF00578">
    <property type="entry name" value="AhpC-TSA"/>
    <property type="match status" value="1"/>
</dbReference>
<name>A0A0A2DJL0_9CORY</name>
<keyword evidence="6 16" id="KW-0963">Cytoplasm</keyword>
<dbReference type="EMBL" id="JRVJ01000022">
    <property type="protein sequence ID" value="KGM18089.1"/>
    <property type="molecule type" value="Genomic_DNA"/>
</dbReference>
<dbReference type="InterPro" id="IPR013766">
    <property type="entry name" value="Thioredoxin_domain"/>
</dbReference>
<dbReference type="GO" id="GO:0102039">
    <property type="term" value="F:NADH-dependent peroxiredoxin activity"/>
    <property type="evidence" value="ECO:0007669"/>
    <property type="project" value="UniProtKB-EC"/>
</dbReference>